<dbReference type="Proteomes" id="UP000228711">
    <property type="component" value="Unassembled WGS sequence"/>
</dbReference>
<organism evidence="1 2">
    <name type="scientific">Candidatus Kerfeldbacteria bacterium CG08_land_8_20_14_0_20_42_7</name>
    <dbReference type="NCBI Taxonomy" id="2014245"/>
    <lineage>
        <taxon>Bacteria</taxon>
        <taxon>Candidatus Kerfeldiibacteriota</taxon>
    </lineage>
</organism>
<dbReference type="EMBL" id="PEXV01000011">
    <property type="protein sequence ID" value="PIS41951.1"/>
    <property type="molecule type" value="Genomic_DNA"/>
</dbReference>
<accession>A0A2H0YTX8</accession>
<comment type="caution">
    <text evidence="1">The sequence shown here is derived from an EMBL/GenBank/DDBJ whole genome shotgun (WGS) entry which is preliminary data.</text>
</comment>
<evidence type="ECO:0000313" key="1">
    <source>
        <dbReference type="EMBL" id="PIS41951.1"/>
    </source>
</evidence>
<evidence type="ECO:0000313" key="2">
    <source>
        <dbReference type="Proteomes" id="UP000228711"/>
    </source>
</evidence>
<name>A0A2H0YTX8_9BACT</name>
<protein>
    <recommendedName>
        <fullName evidence="3">Glycogen debranching enzyme C-terminal domain-containing protein</fullName>
    </recommendedName>
</protein>
<sequence>MPQLEEGLWIEGGYYIDFDELGQLRIIGPNNELYMGLIDIPRHKINLRDVRSSKSSATIHGKFTSSTINLYQPAMDDIRTIRDLTAHPSGRQVTFLELRRTNPAESVPMYVTRSKKGGKTRLLFQRNYGESWYRTVWEFDADVSIRSINRPYKGYKLIVKKGGHIPFVIYAETNDFAEAPCSCRTLPVDTLDWTVFGKNAAMVEKFWYRTQFEIDHLISWRKTSGDRFGTIFPRDWMETILLGEGDIQQETIDQMLRECLAHVNSSGEGWHEDVVGEYKYEHELAGKDTYDRKMIDIEPLFLLCLPFTSPAFWRDTKSVAKLKRVAKYITSKAKVHSAITFKKHSSKYQSSTNQYHRVGDWRDSAWAYKQIHDIIAPFSVNVSHYPLSLRVIQQYAKRLSITKTRIDPLVKKWDQEKKYFRFEESKGQDCYALALYDIHKKHAFSYKKMKVCHLDEAYLYALGEGTENELKHFSQLLISEKGFYTPSGPIIIARQNTYGYTTAEYHGLVIWTKQVAFTVKALAKHRKIAVQKSWKKKTRDLIDEAFEKTCSALLAAFISLNAVPELHYDADGKAKFFTSQGTSSGSMSKVQLWSAIGYRRIIREYHDFLQEKKD</sequence>
<reference evidence="2" key="1">
    <citation type="submission" date="2017-09" db="EMBL/GenBank/DDBJ databases">
        <title>Depth-based differentiation of microbial function through sediment-hosted aquifers and enrichment of novel symbionts in the deep terrestrial subsurface.</title>
        <authorList>
            <person name="Probst A.J."/>
            <person name="Ladd B."/>
            <person name="Jarett J.K."/>
            <person name="Geller-Mcgrath D.E."/>
            <person name="Sieber C.M.K."/>
            <person name="Emerson J.B."/>
            <person name="Anantharaman K."/>
            <person name="Thomas B.C."/>
            <person name="Malmstrom R."/>
            <person name="Stieglmeier M."/>
            <person name="Klingl A."/>
            <person name="Woyke T."/>
            <person name="Ryan C.M."/>
            <person name="Banfield J.F."/>
        </authorList>
    </citation>
    <scope>NUCLEOTIDE SEQUENCE [LARGE SCALE GENOMIC DNA]</scope>
</reference>
<dbReference type="AlphaFoldDB" id="A0A2H0YTX8"/>
<gene>
    <name evidence="1" type="ORF">COT25_00390</name>
</gene>
<evidence type="ECO:0008006" key="3">
    <source>
        <dbReference type="Google" id="ProtNLM"/>
    </source>
</evidence>
<proteinExistence type="predicted"/>